<evidence type="ECO:0000259" key="6">
    <source>
        <dbReference type="Pfam" id="PF02465"/>
    </source>
</evidence>
<dbReference type="Pfam" id="PF07195">
    <property type="entry name" value="FliD_C"/>
    <property type="match status" value="1"/>
</dbReference>
<evidence type="ECO:0000256" key="5">
    <source>
        <dbReference type="RuleBase" id="RU362066"/>
    </source>
</evidence>
<evidence type="ECO:0000256" key="4">
    <source>
        <dbReference type="ARBA" id="ARBA00023143"/>
    </source>
</evidence>
<reference evidence="8 9" key="1">
    <citation type="submission" date="2023-11" db="EMBL/GenBank/DDBJ databases">
        <title>Paucibacter sp. nov., isolated from fresh soil in Korea.</title>
        <authorList>
            <person name="Le N.T.T."/>
        </authorList>
    </citation>
    <scope>NUCLEOTIDE SEQUENCE [LARGE SCALE GENOMIC DNA]</scope>
    <source>
        <strain evidence="8 9">R3-3</strain>
    </source>
</reference>
<keyword evidence="5" id="KW-0964">Secreted</keyword>
<sequence length="482" mass="48672">MATITSLGVGTNGLDTQSLVDKLVANEQVPLTQLNTLTTGLKTQISAYGQIQSALSAVQDAARKLTNPSTWGATTASSSDPSSVSVVAGNGAPAGNINVQVTQLATAQSVASPVQASSTAALGSGSLTIELGTWSTDKSSFTSKTDASPVTINVAAGATLSSIRDQINSSGAGVVASVVTDSTGSRLVMRSSATGETNGFRITASDADGNNSDASGLSALAYDPTSGTSGATLTQSAGNAIATLNGLTINSDTNTLTQAIDGLSITLLKPTTAGGTTLSVTQDSTSTKTAITNFVTAYNALNSLLRDDTKYDADTKTAGTLQGDSTAVGLTYSLRNLISGTSTLGGAMTRLADIGLDPQADGSLQVDDTKLSGALADPESLKSMLMGLDKTNAANSGFAQQFVTFTTQALGVDGTIATRTAGLQARVDANGKSADALQAHIDQVQARLQAQYSALDTQMASLNSLSTYVSQQMAMLNGTTSK</sequence>
<dbReference type="Pfam" id="PF02465">
    <property type="entry name" value="FliD_N"/>
    <property type="match status" value="1"/>
</dbReference>
<evidence type="ECO:0000256" key="3">
    <source>
        <dbReference type="ARBA" id="ARBA00023054"/>
    </source>
</evidence>
<keyword evidence="8" id="KW-0969">Cilium</keyword>
<comment type="subunit">
    <text evidence="2 5">Homopentamer.</text>
</comment>
<dbReference type="EMBL" id="JAXCLA010000010">
    <property type="protein sequence ID" value="MDY0748404.1"/>
    <property type="molecule type" value="Genomic_DNA"/>
</dbReference>
<evidence type="ECO:0000313" key="9">
    <source>
        <dbReference type="Proteomes" id="UP001285263"/>
    </source>
</evidence>
<proteinExistence type="inferred from homology"/>
<protein>
    <recommendedName>
        <fullName evidence="5">Flagellar hook-associated protein 2</fullName>
        <shortName evidence="5">HAP2</shortName>
    </recommendedName>
    <alternativeName>
        <fullName evidence="5">Flagellar cap protein</fullName>
    </alternativeName>
</protein>
<feature type="domain" description="Flagellar hook-associated protein 2 C-terminal" evidence="7">
    <location>
        <begin position="237"/>
        <end position="464"/>
    </location>
</feature>
<dbReference type="RefSeq" id="WP_320426375.1">
    <property type="nucleotide sequence ID" value="NZ_JAXCLA010000010.1"/>
</dbReference>
<dbReference type="InterPro" id="IPR010810">
    <property type="entry name" value="Flagellin_hook_IN_motif"/>
</dbReference>
<keyword evidence="9" id="KW-1185">Reference proteome</keyword>
<comment type="caution">
    <text evidence="8">The sequence shown here is derived from an EMBL/GenBank/DDBJ whole genome shotgun (WGS) entry which is preliminary data.</text>
</comment>
<dbReference type="InterPro" id="IPR010809">
    <property type="entry name" value="FliD_C"/>
</dbReference>
<evidence type="ECO:0000259" key="7">
    <source>
        <dbReference type="Pfam" id="PF07195"/>
    </source>
</evidence>
<comment type="similarity">
    <text evidence="1 5">Belongs to the FliD family.</text>
</comment>
<dbReference type="Pfam" id="PF07196">
    <property type="entry name" value="Flagellin_IN"/>
    <property type="match status" value="1"/>
</dbReference>
<keyword evidence="8" id="KW-0966">Cell projection</keyword>
<dbReference type="PANTHER" id="PTHR30288">
    <property type="entry name" value="FLAGELLAR CAP/ASSEMBLY PROTEIN FLID"/>
    <property type="match status" value="1"/>
</dbReference>
<evidence type="ECO:0000256" key="1">
    <source>
        <dbReference type="ARBA" id="ARBA00009764"/>
    </source>
</evidence>
<comment type="function">
    <text evidence="5">Required for morphogenesis and for the elongation of the flagellar filament by facilitating polymerization of the flagellin monomers at the tip of growing filament. Forms a capping structure, which prevents flagellin subunits (transported through the central channel of the flagellum) from leaking out without polymerization at the distal end.</text>
</comment>
<dbReference type="InterPro" id="IPR040026">
    <property type="entry name" value="FliD"/>
</dbReference>
<evidence type="ECO:0000313" key="8">
    <source>
        <dbReference type="EMBL" id="MDY0748404.1"/>
    </source>
</evidence>
<feature type="domain" description="Flagellar hook-associated protein 2 N-terminal" evidence="6">
    <location>
        <begin position="13"/>
        <end position="108"/>
    </location>
</feature>
<keyword evidence="8" id="KW-0282">Flagellum</keyword>
<gene>
    <name evidence="8" type="primary">fliD</name>
    <name evidence="8" type="ORF">SNE35_28150</name>
</gene>
<dbReference type="PANTHER" id="PTHR30288:SF0">
    <property type="entry name" value="FLAGELLAR HOOK-ASSOCIATED PROTEIN 2"/>
    <property type="match status" value="1"/>
</dbReference>
<keyword evidence="4 5" id="KW-0975">Bacterial flagellum</keyword>
<dbReference type="Proteomes" id="UP001285263">
    <property type="component" value="Unassembled WGS sequence"/>
</dbReference>
<dbReference type="InterPro" id="IPR003481">
    <property type="entry name" value="FliD_N"/>
</dbReference>
<organism evidence="8 9">
    <name type="scientific">Roseateles agri</name>
    <dbReference type="NCBI Taxonomy" id="3098619"/>
    <lineage>
        <taxon>Bacteria</taxon>
        <taxon>Pseudomonadati</taxon>
        <taxon>Pseudomonadota</taxon>
        <taxon>Betaproteobacteria</taxon>
        <taxon>Burkholderiales</taxon>
        <taxon>Sphaerotilaceae</taxon>
        <taxon>Roseateles</taxon>
    </lineage>
</organism>
<name>A0ABU5DQL4_9BURK</name>
<comment type="subcellular location">
    <subcellularLocation>
        <location evidence="5">Secreted</location>
    </subcellularLocation>
    <subcellularLocation>
        <location evidence="5">Bacterial flagellum</location>
    </subcellularLocation>
</comment>
<keyword evidence="3" id="KW-0175">Coiled coil</keyword>
<evidence type="ECO:0000256" key="2">
    <source>
        <dbReference type="ARBA" id="ARBA00011255"/>
    </source>
</evidence>
<accession>A0ABU5DQL4</accession>